<evidence type="ECO:0000313" key="3">
    <source>
        <dbReference type="Proteomes" id="UP001165267"/>
    </source>
</evidence>
<protein>
    <submittedName>
        <fullName evidence="2">Uncharacterized protein</fullName>
    </submittedName>
</protein>
<dbReference type="Proteomes" id="UP001165267">
    <property type="component" value="Unassembled WGS sequence"/>
</dbReference>
<dbReference type="EMBL" id="JANKHG010000018">
    <property type="protein sequence ID" value="MCR2747231.1"/>
    <property type="molecule type" value="Genomic_DNA"/>
</dbReference>
<evidence type="ECO:0000313" key="2">
    <source>
        <dbReference type="EMBL" id="MCR2747231.1"/>
    </source>
</evidence>
<comment type="caution">
    <text evidence="2">The sequence shown here is derived from an EMBL/GenBank/DDBJ whole genome shotgun (WGS) entry which is preliminary data.</text>
</comment>
<keyword evidence="3" id="KW-1185">Reference proteome</keyword>
<evidence type="ECO:0000256" key="1">
    <source>
        <dbReference type="SAM" id="MobiDB-lite"/>
    </source>
</evidence>
<name>A0ABT1XIX7_9BURK</name>
<reference evidence="2" key="1">
    <citation type="submission" date="2022-07" db="EMBL/GenBank/DDBJ databases">
        <authorList>
            <person name="Xamxidin M."/>
        </authorList>
    </citation>
    <scope>NUCLEOTIDE SEQUENCE</scope>
    <source>
        <strain evidence="2">YS8-69</strain>
    </source>
</reference>
<sequence>MSTANPTAAGNPPVHSTNVEKNSAPPSLDKLTDNWLAVNGFSDISEVGIDDLEKFYNHLKIMLERYPQLKNSFQFMSTLDRVENLYAEWSKLPPDLDFNSVKLQYALVEDFMSILGSAGSENTSAVEMLDTAKAVNAQFDKIQDFMENRNYTADSPDAMIAEIKAFQGSVAKLGDLGLSDSELQATGLGEEGWLLISLTRAVSSYETGKSAGADEAKNASVFRSNVATAKLGYVKQQNLNESVVVSHQNAIDAESLVQMDKITDASEIQWLLESADPEAIDNYIHALSDKLSKCPDTPEHSLLRGYITTLIGAARELKSALQNVGMGFHTAFYAFVDKTTSATKVFNTGLAGYARDEGDLALEETFKGSARQAEELRNTILRILNQIAERWLEAYKEIR</sequence>
<gene>
    <name evidence="2" type="ORF">NSP04_11280</name>
</gene>
<feature type="region of interest" description="Disordered" evidence="1">
    <location>
        <begin position="1"/>
        <end position="26"/>
    </location>
</feature>
<dbReference type="RefSeq" id="WP_257512454.1">
    <property type="nucleotide sequence ID" value="NZ_JANKHG010000018.1"/>
</dbReference>
<accession>A0ABT1XIX7</accession>
<proteinExistence type="predicted"/>
<organism evidence="2 3">
    <name type="scientific">Limnobacter parvus</name>
    <dbReference type="NCBI Taxonomy" id="2939690"/>
    <lineage>
        <taxon>Bacteria</taxon>
        <taxon>Pseudomonadati</taxon>
        <taxon>Pseudomonadota</taxon>
        <taxon>Betaproteobacteria</taxon>
        <taxon>Burkholderiales</taxon>
        <taxon>Burkholderiaceae</taxon>
        <taxon>Limnobacter</taxon>
    </lineage>
</organism>
<feature type="compositionally biased region" description="Polar residues" evidence="1">
    <location>
        <begin position="1"/>
        <end position="25"/>
    </location>
</feature>